<evidence type="ECO:0000256" key="1">
    <source>
        <dbReference type="SAM" id="MobiDB-lite"/>
    </source>
</evidence>
<comment type="caution">
    <text evidence="3">The sequence shown here is derived from an EMBL/GenBank/DDBJ whole genome shotgun (WGS) entry which is preliminary data.</text>
</comment>
<proteinExistence type="predicted"/>
<name>A0ABT6JR66_9GAMM</name>
<feature type="signal peptide" evidence="2">
    <location>
        <begin position="1"/>
        <end position="30"/>
    </location>
</feature>
<evidence type="ECO:0000313" key="3">
    <source>
        <dbReference type="EMBL" id="MDH5833170.1"/>
    </source>
</evidence>
<gene>
    <name evidence="3" type="ORF">QFW81_04400</name>
</gene>
<organism evidence="3 4">
    <name type="scientific">Luteimonas kalidii</name>
    <dbReference type="NCBI Taxonomy" id="3042025"/>
    <lineage>
        <taxon>Bacteria</taxon>
        <taxon>Pseudomonadati</taxon>
        <taxon>Pseudomonadota</taxon>
        <taxon>Gammaproteobacteria</taxon>
        <taxon>Lysobacterales</taxon>
        <taxon>Lysobacteraceae</taxon>
        <taxon>Luteimonas</taxon>
    </lineage>
</organism>
<feature type="chain" id="PRO_5045448047" description="SPOR domain-containing protein" evidence="2">
    <location>
        <begin position="31"/>
        <end position="158"/>
    </location>
</feature>
<evidence type="ECO:0008006" key="5">
    <source>
        <dbReference type="Google" id="ProtNLM"/>
    </source>
</evidence>
<evidence type="ECO:0000256" key="2">
    <source>
        <dbReference type="SAM" id="SignalP"/>
    </source>
</evidence>
<dbReference type="RefSeq" id="WP_280577362.1">
    <property type="nucleotide sequence ID" value="NZ_JARXRO010000011.1"/>
</dbReference>
<dbReference type="EMBL" id="JARXRO010000011">
    <property type="protein sequence ID" value="MDH5833170.1"/>
    <property type="molecule type" value="Genomic_DNA"/>
</dbReference>
<keyword evidence="4" id="KW-1185">Reference proteome</keyword>
<sequence length="158" mass="17236">MPHLPILLLRRAAAWTLLPTCLLLAGCAAATGDTRMNDRTGPDPSAPAAPAASVELPGEGPYQRFIVRYRSDTAAGRDPANVPEQLRDAARVLDPAPALSWQRRLAVGGDVFTVDRPLDKSEARRLMQAFASDPQVESIEVDRRLGIDPPREMRMRGD</sequence>
<evidence type="ECO:0000313" key="4">
    <source>
        <dbReference type="Proteomes" id="UP001156873"/>
    </source>
</evidence>
<reference evidence="3 4" key="1">
    <citation type="submission" date="2023-04" db="EMBL/GenBank/DDBJ databases">
        <title>Luteimonas sp. M1R5S59.</title>
        <authorList>
            <person name="Sun J.-Q."/>
        </authorList>
    </citation>
    <scope>NUCLEOTIDE SEQUENCE [LARGE SCALE GENOMIC DNA]</scope>
    <source>
        <strain evidence="3 4">M1R5S59</strain>
    </source>
</reference>
<accession>A0ABT6JR66</accession>
<feature type="region of interest" description="Disordered" evidence="1">
    <location>
        <begin position="35"/>
        <end position="57"/>
    </location>
</feature>
<keyword evidence="2" id="KW-0732">Signal</keyword>
<dbReference type="Proteomes" id="UP001156873">
    <property type="component" value="Unassembled WGS sequence"/>
</dbReference>
<protein>
    <recommendedName>
        <fullName evidence="5">SPOR domain-containing protein</fullName>
    </recommendedName>
</protein>